<dbReference type="EMBL" id="CAJNRG010007202">
    <property type="protein sequence ID" value="CAF2092209.1"/>
    <property type="molecule type" value="Genomic_DNA"/>
</dbReference>
<evidence type="ECO:0000313" key="4">
    <source>
        <dbReference type="EMBL" id="CAF4122769.1"/>
    </source>
</evidence>
<sequence>MEATPLIITHTIAHDEAEGMMRDIEFLARNVYNSSTVISADVLFGWYQRNPSLWWLAKINNRLIGYIYVIPLKKDTFQKTLRLGFDEKLDIIDDAIRNWNDGQSNQYSLYLCSSVVDPLYQKSFVLPIHLLLVQNLLKTLVFYGKSGTIMTEWSAFAVSRVGCHIAQEYYDMTCLARDNHNNSIFYGITNCEHQEVLLQNIQRKLELRKLKI</sequence>
<gene>
    <name evidence="4" type="ORF">OVN521_LOCUS22074</name>
    <name evidence="3" type="ORF">UXM345_LOCUS2122</name>
    <name evidence="2" type="ORF">WKI299_LOCUS31670</name>
    <name evidence="1" type="ORF">XDN619_LOCUS16844</name>
</gene>
<comment type="caution">
    <text evidence="3">The sequence shown here is derived from an EMBL/GenBank/DDBJ whole genome shotgun (WGS) entry which is preliminary data.</text>
</comment>
<protein>
    <submittedName>
        <fullName evidence="3">Uncharacterized protein</fullName>
    </submittedName>
</protein>
<dbReference type="Proteomes" id="UP000663856">
    <property type="component" value="Unassembled WGS sequence"/>
</dbReference>
<reference evidence="3" key="1">
    <citation type="submission" date="2021-02" db="EMBL/GenBank/DDBJ databases">
        <authorList>
            <person name="Nowell W R."/>
        </authorList>
    </citation>
    <scope>NUCLEOTIDE SEQUENCE</scope>
</reference>
<dbReference type="AlphaFoldDB" id="A0A818YQF2"/>
<evidence type="ECO:0000313" key="3">
    <source>
        <dbReference type="EMBL" id="CAF3753133.1"/>
    </source>
</evidence>
<evidence type="ECO:0000313" key="1">
    <source>
        <dbReference type="EMBL" id="CAF2092209.1"/>
    </source>
</evidence>
<dbReference type="Proteomes" id="UP000663887">
    <property type="component" value="Unassembled WGS sequence"/>
</dbReference>
<evidence type="ECO:0000313" key="6">
    <source>
        <dbReference type="Proteomes" id="UP000663866"/>
    </source>
</evidence>
<evidence type="ECO:0000313" key="2">
    <source>
        <dbReference type="EMBL" id="CAF2157464.1"/>
    </source>
</evidence>
<dbReference type="Proteomes" id="UP000663866">
    <property type="component" value="Unassembled WGS sequence"/>
</dbReference>
<keyword evidence="6" id="KW-1185">Reference proteome</keyword>
<dbReference type="EMBL" id="CAJOBF010000125">
    <property type="protein sequence ID" value="CAF3753133.1"/>
    <property type="molecule type" value="Genomic_DNA"/>
</dbReference>
<dbReference type="EMBL" id="CAJNRF010014483">
    <property type="protein sequence ID" value="CAF2157464.1"/>
    <property type="molecule type" value="Genomic_DNA"/>
</dbReference>
<evidence type="ECO:0000313" key="5">
    <source>
        <dbReference type="Proteomes" id="UP000663842"/>
    </source>
</evidence>
<dbReference type="EMBL" id="CAJOBG010004707">
    <property type="protein sequence ID" value="CAF4122769.1"/>
    <property type="molecule type" value="Genomic_DNA"/>
</dbReference>
<name>A0A818YQF2_9BILA</name>
<organism evidence="3 5">
    <name type="scientific">Rotaria magnacalcarata</name>
    <dbReference type="NCBI Taxonomy" id="392030"/>
    <lineage>
        <taxon>Eukaryota</taxon>
        <taxon>Metazoa</taxon>
        <taxon>Spiralia</taxon>
        <taxon>Gnathifera</taxon>
        <taxon>Rotifera</taxon>
        <taxon>Eurotatoria</taxon>
        <taxon>Bdelloidea</taxon>
        <taxon>Philodinida</taxon>
        <taxon>Philodinidae</taxon>
        <taxon>Rotaria</taxon>
    </lineage>
</organism>
<proteinExistence type="predicted"/>
<dbReference type="Proteomes" id="UP000663842">
    <property type="component" value="Unassembled WGS sequence"/>
</dbReference>
<accession>A0A818YQF2</accession>